<name>A0A558AA13_9PSEU</name>
<evidence type="ECO:0000313" key="6">
    <source>
        <dbReference type="Proteomes" id="UP000320011"/>
    </source>
</evidence>
<keyword evidence="1" id="KW-0805">Transcription regulation</keyword>
<dbReference type="EMBL" id="VJWX01000609">
    <property type="protein sequence ID" value="TVT21101.1"/>
    <property type="molecule type" value="Genomic_DNA"/>
</dbReference>
<dbReference type="PRINTS" id="PR00038">
    <property type="entry name" value="HTHLUXR"/>
</dbReference>
<dbReference type="PROSITE" id="PS00622">
    <property type="entry name" value="HTH_LUXR_1"/>
    <property type="match status" value="1"/>
</dbReference>
<dbReference type="RefSeq" id="WP_144592972.1">
    <property type="nucleotide sequence ID" value="NZ_VJWX01000609.1"/>
</dbReference>
<feature type="domain" description="HTH luxR-type" evidence="4">
    <location>
        <begin position="678"/>
        <end position="743"/>
    </location>
</feature>
<dbReference type="PANTHER" id="PTHR44688:SF16">
    <property type="entry name" value="DNA-BINDING TRANSCRIPTIONAL ACTIVATOR DEVR_DOSR"/>
    <property type="match status" value="1"/>
</dbReference>
<dbReference type="AlphaFoldDB" id="A0A558AA13"/>
<dbReference type="InterPro" id="IPR036388">
    <property type="entry name" value="WH-like_DNA-bd_sf"/>
</dbReference>
<dbReference type="PROSITE" id="PS50043">
    <property type="entry name" value="HTH_LUXR_2"/>
    <property type="match status" value="1"/>
</dbReference>
<evidence type="ECO:0000313" key="5">
    <source>
        <dbReference type="EMBL" id="TVT21101.1"/>
    </source>
</evidence>
<organism evidence="5 6">
    <name type="scientific">Amycolatopsis rhizosphaerae</name>
    <dbReference type="NCBI Taxonomy" id="2053003"/>
    <lineage>
        <taxon>Bacteria</taxon>
        <taxon>Bacillati</taxon>
        <taxon>Actinomycetota</taxon>
        <taxon>Actinomycetes</taxon>
        <taxon>Pseudonocardiales</taxon>
        <taxon>Pseudonocardiaceae</taxon>
        <taxon>Amycolatopsis</taxon>
    </lineage>
</organism>
<dbReference type="CDD" id="cd06170">
    <property type="entry name" value="LuxR_C_like"/>
    <property type="match status" value="1"/>
</dbReference>
<dbReference type="Proteomes" id="UP000320011">
    <property type="component" value="Unassembled WGS sequence"/>
</dbReference>
<evidence type="ECO:0000259" key="4">
    <source>
        <dbReference type="PROSITE" id="PS50043"/>
    </source>
</evidence>
<dbReference type="GO" id="GO:0006355">
    <property type="term" value="P:regulation of DNA-templated transcription"/>
    <property type="evidence" value="ECO:0007669"/>
    <property type="project" value="InterPro"/>
</dbReference>
<evidence type="ECO:0000256" key="2">
    <source>
        <dbReference type="ARBA" id="ARBA00023125"/>
    </source>
</evidence>
<dbReference type="Pfam" id="PF00196">
    <property type="entry name" value="GerE"/>
    <property type="match status" value="1"/>
</dbReference>
<evidence type="ECO:0000256" key="1">
    <source>
        <dbReference type="ARBA" id="ARBA00023015"/>
    </source>
</evidence>
<keyword evidence="2" id="KW-0238">DNA-binding</keyword>
<reference evidence="5 6" key="1">
    <citation type="submission" date="2019-07" db="EMBL/GenBank/DDBJ databases">
        <authorList>
            <person name="Duangmal K."/>
            <person name="Teo W.F.A."/>
        </authorList>
    </citation>
    <scope>NUCLEOTIDE SEQUENCE [LARGE SCALE GENOMIC DNA]</scope>
    <source>
        <strain evidence="5 6">TBRC 6029</strain>
    </source>
</reference>
<gene>
    <name evidence="5" type="ORF">FNH05_34120</name>
</gene>
<reference evidence="5 6" key="2">
    <citation type="submission" date="2019-08" db="EMBL/GenBank/DDBJ databases">
        <title>Amycolatopsis acidicola sp. nov., isolated from peat swamp forest soil.</title>
        <authorList>
            <person name="Srisuk N."/>
        </authorList>
    </citation>
    <scope>NUCLEOTIDE SEQUENCE [LARGE SCALE GENOMIC DNA]</scope>
    <source>
        <strain evidence="5 6">TBRC 6029</strain>
    </source>
</reference>
<dbReference type="GO" id="GO:0003677">
    <property type="term" value="F:DNA binding"/>
    <property type="evidence" value="ECO:0007669"/>
    <property type="project" value="UniProtKB-KW"/>
</dbReference>
<dbReference type="OrthoDB" id="4811808at2"/>
<dbReference type="SUPFAM" id="SSF46894">
    <property type="entry name" value="C-terminal effector domain of the bipartite response regulators"/>
    <property type="match status" value="1"/>
</dbReference>
<dbReference type="SMART" id="SM00421">
    <property type="entry name" value="HTH_LUXR"/>
    <property type="match status" value="1"/>
</dbReference>
<sequence>MILLDEPTERVCAAILSGELRPVRLAVVAPGGYGKTAVLEHLAPASGVRLVDDAHLLGEADLAELVRYLDDEQAGLVIAARPHPRPAALNQVLGRLRGQIVLRPFDLARTEAYLRATGSGLPAEAVLTQTGGVPGLVRAVADLAALCHELDQAGAEVLCFLLAAEAGAGPDLAGGAAEAAHATGLLAADGTLLPIAARALRELIPRDRQIAVRRRLVEQQLERGGPLLRLVLPLAETGLTGAVMAKAFESAAGEAGADPALAAKLHEAAVRAGRPVTARWAEALARAGDFDSSLRLADQVLSTEHAPDRAEAARVAGAVLALRGQLARSAELFQWSGSGNSRCFALIGLVGTGRLAEAGRIAEKCTVDGPPTLLSSAVSATGRGILESVSGQPAVALSTLVHAAETLAPVSSGVLLPDSPAALGALVALHSGEAAIAEPLLDRAIEAGSLAARHRLLLAWIAMLRGDEETAEARLREAGDDLSPRDWLFSVGLRVGLARRASDLAALRRIWTQAREVVVRHPVDLFTFLPFGEFEVAAARLGERDRLAPHLRQARQLLAALGDPPLWASALHWSGLHAAILDEQPAEAAEHAGALTAAAGTGPYFAALAKAAECWLKVLGGDVDPEAVESAARGLHAVGLCWDGARLAGQAAIRTSDRKAMVVLLDCARVLQGREPSTAPGPVRLSDRERQVAELVLAGLTYKQIGDRLFISAKTVEHHMARMRQRLGATSRGELLAELRAELRPAHGTT</sequence>
<dbReference type="Gene3D" id="1.25.40.10">
    <property type="entry name" value="Tetratricopeptide repeat domain"/>
    <property type="match status" value="1"/>
</dbReference>
<keyword evidence="3" id="KW-0804">Transcription</keyword>
<dbReference type="InterPro" id="IPR016032">
    <property type="entry name" value="Sig_transdc_resp-reg_C-effctor"/>
</dbReference>
<evidence type="ECO:0000256" key="3">
    <source>
        <dbReference type="ARBA" id="ARBA00023163"/>
    </source>
</evidence>
<comment type="caution">
    <text evidence="5">The sequence shown here is derived from an EMBL/GenBank/DDBJ whole genome shotgun (WGS) entry which is preliminary data.</text>
</comment>
<dbReference type="InterPro" id="IPR011990">
    <property type="entry name" value="TPR-like_helical_dom_sf"/>
</dbReference>
<protein>
    <submittedName>
        <fullName evidence="5">Helix-turn-helix transcriptional regulator</fullName>
    </submittedName>
</protein>
<accession>A0A558AA13</accession>
<keyword evidence="6" id="KW-1185">Reference proteome</keyword>
<dbReference type="PANTHER" id="PTHR44688">
    <property type="entry name" value="DNA-BINDING TRANSCRIPTIONAL ACTIVATOR DEVR_DOSR"/>
    <property type="match status" value="1"/>
</dbReference>
<dbReference type="InterPro" id="IPR000792">
    <property type="entry name" value="Tscrpt_reg_LuxR_C"/>
</dbReference>
<dbReference type="Gene3D" id="1.10.10.10">
    <property type="entry name" value="Winged helix-like DNA-binding domain superfamily/Winged helix DNA-binding domain"/>
    <property type="match status" value="1"/>
</dbReference>
<proteinExistence type="predicted"/>